<dbReference type="AlphaFoldDB" id="A0A066U2P0"/>
<keyword evidence="2" id="KW-1185">Reference proteome</keyword>
<name>A0A066U2P0_9PSEU</name>
<dbReference type="STRING" id="287986.DV20_15890"/>
<sequence length="87" mass="9048">MTTMNTELNRRAMAMLRAVGAGRAELTCSCEPDLRVDGLPCCDQATAHQLARAGLIRPARVVAVGQWTRAELTAAGLRALGGGLAAA</sequence>
<gene>
    <name evidence="1" type="ORF">DV20_15890</name>
</gene>
<reference evidence="1 2" key="1">
    <citation type="submission" date="2014-05" db="EMBL/GenBank/DDBJ databases">
        <title>Draft genome sequence of Amycolatopsis rifamycinica DSM 46095.</title>
        <authorList>
            <person name="Lal R."/>
            <person name="Saxena A."/>
            <person name="Kumari R."/>
            <person name="Mukherjee U."/>
            <person name="Singh P."/>
            <person name="Sangwan N."/>
            <person name="Mahato N.K."/>
        </authorList>
    </citation>
    <scope>NUCLEOTIDE SEQUENCE [LARGE SCALE GENOMIC DNA]</scope>
    <source>
        <strain evidence="1 2">DSM 46095</strain>
    </source>
</reference>
<accession>A0A066U2P0</accession>
<dbReference type="EMBL" id="JMQI01000028">
    <property type="protein sequence ID" value="KDN21370.1"/>
    <property type="molecule type" value="Genomic_DNA"/>
</dbReference>
<dbReference type="Proteomes" id="UP000027345">
    <property type="component" value="Unassembled WGS sequence"/>
</dbReference>
<proteinExistence type="predicted"/>
<dbReference type="eggNOG" id="ENOG50331DW">
    <property type="taxonomic scope" value="Bacteria"/>
</dbReference>
<organism evidence="1 2">
    <name type="scientific">Amycolatopsis rifamycinica</name>
    <dbReference type="NCBI Taxonomy" id="287986"/>
    <lineage>
        <taxon>Bacteria</taxon>
        <taxon>Bacillati</taxon>
        <taxon>Actinomycetota</taxon>
        <taxon>Actinomycetes</taxon>
        <taxon>Pseudonocardiales</taxon>
        <taxon>Pseudonocardiaceae</taxon>
        <taxon>Amycolatopsis</taxon>
    </lineage>
</organism>
<evidence type="ECO:0000313" key="2">
    <source>
        <dbReference type="Proteomes" id="UP000027345"/>
    </source>
</evidence>
<protein>
    <submittedName>
        <fullName evidence="1">Uncharacterized protein</fullName>
    </submittedName>
</protein>
<comment type="caution">
    <text evidence="1">The sequence shown here is derived from an EMBL/GenBank/DDBJ whole genome shotgun (WGS) entry which is preliminary data.</text>
</comment>
<evidence type="ECO:0000313" key="1">
    <source>
        <dbReference type="EMBL" id="KDN21370.1"/>
    </source>
</evidence>